<feature type="compositionally biased region" description="Low complexity" evidence="1">
    <location>
        <begin position="132"/>
        <end position="151"/>
    </location>
</feature>
<organism evidence="2 3">
    <name type="scientific">Skeletonema marinoi</name>
    <dbReference type="NCBI Taxonomy" id="267567"/>
    <lineage>
        <taxon>Eukaryota</taxon>
        <taxon>Sar</taxon>
        <taxon>Stramenopiles</taxon>
        <taxon>Ochrophyta</taxon>
        <taxon>Bacillariophyta</taxon>
        <taxon>Coscinodiscophyceae</taxon>
        <taxon>Thalassiosirophycidae</taxon>
        <taxon>Thalassiosirales</taxon>
        <taxon>Skeletonemataceae</taxon>
        <taxon>Skeletonema</taxon>
        <taxon>Skeletonema marinoi-dohrnii complex</taxon>
    </lineage>
</organism>
<dbReference type="InterPro" id="IPR016156">
    <property type="entry name" value="FAD/NAD-linked_Rdtase_dimer_sf"/>
</dbReference>
<dbReference type="Proteomes" id="UP001224775">
    <property type="component" value="Unassembled WGS sequence"/>
</dbReference>
<dbReference type="AlphaFoldDB" id="A0AAD8Y497"/>
<proteinExistence type="predicted"/>
<reference evidence="2" key="1">
    <citation type="submission" date="2023-06" db="EMBL/GenBank/DDBJ databases">
        <title>Survivors Of The Sea: Transcriptome response of Skeletonema marinoi to long-term dormancy.</title>
        <authorList>
            <person name="Pinder M.I.M."/>
            <person name="Kourtchenko O."/>
            <person name="Robertson E.K."/>
            <person name="Larsson T."/>
            <person name="Maumus F."/>
            <person name="Osuna-Cruz C.M."/>
            <person name="Vancaester E."/>
            <person name="Stenow R."/>
            <person name="Vandepoele K."/>
            <person name="Ploug H."/>
            <person name="Bruchert V."/>
            <person name="Godhe A."/>
            <person name="Topel M."/>
        </authorList>
    </citation>
    <scope>NUCLEOTIDE SEQUENCE</scope>
    <source>
        <strain evidence="2">R05AC</strain>
    </source>
</reference>
<dbReference type="Gene3D" id="3.30.390.30">
    <property type="match status" value="1"/>
</dbReference>
<evidence type="ECO:0000313" key="3">
    <source>
        <dbReference type="Proteomes" id="UP001224775"/>
    </source>
</evidence>
<gene>
    <name evidence="2" type="ORF">QTG54_009902</name>
</gene>
<evidence type="ECO:0000256" key="1">
    <source>
        <dbReference type="SAM" id="MobiDB-lite"/>
    </source>
</evidence>
<name>A0AAD8Y497_9STRA</name>
<sequence>MSDLALCPFTQSAEKSGIPLGPVHYQVDRVTTMENAYAAYWAKVCLRRCRFFGISDVYNANVGESIPVWRSDVVPYLQSINDNISDESIEQKSNSVASETLALYSMGIHALCVGRCDSETLATHGFWWTNTNQQSNNNGDDKNSNSSSNSSRGRRMNTLGPNAFMRRITKKATSTVNGSKSRIGSGSLPVYGSGVVYYLDRTGSICGIMLWGLPFAEVPNDVKSTLNHLIVERMKKVISSNGTVAIRDHSKKIAEDHAGLNVDLKLLSYLHLVEESKLLASMALSGLQPKEDIKIGILGKPLHRYTQSSLTSLAVWGSYADEKWDILPRKMICFIQHIRRPTKNLHVHHH</sequence>
<accession>A0AAD8Y497</accession>
<dbReference type="EMBL" id="JATAAI010000018">
    <property type="protein sequence ID" value="KAK1739359.1"/>
    <property type="molecule type" value="Genomic_DNA"/>
</dbReference>
<protein>
    <submittedName>
        <fullName evidence="2">Uncharacterized protein</fullName>
    </submittedName>
</protein>
<evidence type="ECO:0000313" key="2">
    <source>
        <dbReference type="EMBL" id="KAK1739359.1"/>
    </source>
</evidence>
<keyword evidence="3" id="KW-1185">Reference proteome</keyword>
<feature type="region of interest" description="Disordered" evidence="1">
    <location>
        <begin position="132"/>
        <end position="160"/>
    </location>
</feature>
<comment type="caution">
    <text evidence="2">The sequence shown here is derived from an EMBL/GenBank/DDBJ whole genome shotgun (WGS) entry which is preliminary data.</text>
</comment>